<evidence type="ECO:0000313" key="2">
    <source>
        <dbReference type="WBParaSite" id="ALUE_0001876101-mRNA-1"/>
    </source>
</evidence>
<accession>A0A0M3IJE2</accession>
<reference evidence="2" key="1">
    <citation type="submission" date="2017-02" db="UniProtKB">
        <authorList>
            <consortium name="WormBaseParasite"/>
        </authorList>
    </citation>
    <scope>IDENTIFICATION</scope>
</reference>
<dbReference type="Proteomes" id="UP000036681">
    <property type="component" value="Unplaced"/>
</dbReference>
<protein>
    <submittedName>
        <fullName evidence="2">Uncharacterized protein</fullName>
    </submittedName>
</protein>
<keyword evidence="1" id="KW-1185">Reference proteome</keyword>
<dbReference type="WBParaSite" id="ALUE_0001876101-mRNA-1">
    <property type="protein sequence ID" value="ALUE_0001876101-mRNA-1"/>
    <property type="gene ID" value="ALUE_0001876101"/>
</dbReference>
<evidence type="ECO:0000313" key="1">
    <source>
        <dbReference type="Proteomes" id="UP000036681"/>
    </source>
</evidence>
<dbReference type="AlphaFoldDB" id="A0A0M3IJE2"/>
<sequence>MNTLRYDDFRIKKRGKVAKKRILCLLAWRVFQPLFESEDSTCKDVDVLRGVMGSILTVSTALKRNRNRSSRGRCDLRREMLVHTHNVILYKKCIYNRFTKMPAEKV</sequence>
<organism evidence="1 2">
    <name type="scientific">Ascaris lumbricoides</name>
    <name type="common">Giant roundworm</name>
    <dbReference type="NCBI Taxonomy" id="6252"/>
    <lineage>
        <taxon>Eukaryota</taxon>
        <taxon>Metazoa</taxon>
        <taxon>Ecdysozoa</taxon>
        <taxon>Nematoda</taxon>
        <taxon>Chromadorea</taxon>
        <taxon>Rhabditida</taxon>
        <taxon>Spirurina</taxon>
        <taxon>Ascaridomorpha</taxon>
        <taxon>Ascaridoidea</taxon>
        <taxon>Ascarididae</taxon>
        <taxon>Ascaris</taxon>
    </lineage>
</organism>
<name>A0A0M3IJE2_ASCLU</name>
<proteinExistence type="predicted"/>